<keyword evidence="3" id="KW-1185">Reference proteome</keyword>
<dbReference type="SUPFAM" id="SSF54427">
    <property type="entry name" value="NTF2-like"/>
    <property type="match status" value="1"/>
</dbReference>
<dbReference type="AlphaFoldDB" id="A0A9W6R1D2"/>
<dbReference type="Gene3D" id="3.10.450.50">
    <property type="match status" value="1"/>
</dbReference>
<dbReference type="RefSeq" id="WP_285486816.1">
    <property type="nucleotide sequence ID" value="NZ_BSTI01000004.1"/>
</dbReference>
<proteinExistence type="predicted"/>
<gene>
    <name evidence="2" type="ORF">Atai01_23740</name>
</gene>
<dbReference type="InterPro" id="IPR037401">
    <property type="entry name" value="SnoaL-like"/>
</dbReference>
<comment type="caution">
    <text evidence="2">The sequence shown here is derived from an EMBL/GenBank/DDBJ whole genome shotgun (WGS) entry which is preliminary data.</text>
</comment>
<dbReference type="Proteomes" id="UP001165136">
    <property type="component" value="Unassembled WGS sequence"/>
</dbReference>
<reference evidence="2" key="1">
    <citation type="submission" date="2023-03" db="EMBL/GenBank/DDBJ databases">
        <title>Amycolatopsis taiwanensis NBRC 103393.</title>
        <authorList>
            <person name="Ichikawa N."/>
            <person name="Sato H."/>
            <person name="Tonouchi N."/>
        </authorList>
    </citation>
    <scope>NUCLEOTIDE SEQUENCE</scope>
    <source>
        <strain evidence="2">NBRC 103393</strain>
    </source>
</reference>
<sequence length="164" mass="17723">MTRHLDLSFGPESRNRLDAAGEPGIDGALAALESFYFAFNNADLDAFGRVWTTHPLAQLNNPLGGILRGGSAITALYDRVFHGPARVTVTFGDIVEYAGEGHAIFAGRETGGYSVDGSETVPLSIRTTRYFRYEDGRWSQFHHHGSIDDAAALAAYQSAISGRS</sequence>
<protein>
    <recommendedName>
        <fullName evidence="1">SnoaL-like domain-containing protein</fullName>
    </recommendedName>
</protein>
<dbReference type="EMBL" id="BSTI01000004">
    <property type="protein sequence ID" value="GLY65755.1"/>
    <property type="molecule type" value="Genomic_DNA"/>
</dbReference>
<feature type="domain" description="SnoaL-like" evidence="1">
    <location>
        <begin position="30"/>
        <end position="147"/>
    </location>
</feature>
<evidence type="ECO:0000259" key="1">
    <source>
        <dbReference type="Pfam" id="PF13474"/>
    </source>
</evidence>
<evidence type="ECO:0000313" key="2">
    <source>
        <dbReference type="EMBL" id="GLY65755.1"/>
    </source>
</evidence>
<dbReference type="InterPro" id="IPR032710">
    <property type="entry name" value="NTF2-like_dom_sf"/>
</dbReference>
<organism evidence="2 3">
    <name type="scientific">Amycolatopsis taiwanensis</name>
    <dbReference type="NCBI Taxonomy" id="342230"/>
    <lineage>
        <taxon>Bacteria</taxon>
        <taxon>Bacillati</taxon>
        <taxon>Actinomycetota</taxon>
        <taxon>Actinomycetes</taxon>
        <taxon>Pseudonocardiales</taxon>
        <taxon>Pseudonocardiaceae</taxon>
        <taxon>Amycolatopsis</taxon>
    </lineage>
</organism>
<evidence type="ECO:0000313" key="3">
    <source>
        <dbReference type="Proteomes" id="UP001165136"/>
    </source>
</evidence>
<name>A0A9W6R1D2_9PSEU</name>
<dbReference type="Pfam" id="PF13474">
    <property type="entry name" value="SnoaL_3"/>
    <property type="match status" value="1"/>
</dbReference>
<accession>A0A9W6R1D2</accession>